<dbReference type="OrthoDB" id="9804196at2"/>
<proteinExistence type="predicted"/>
<dbReference type="GO" id="GO:0016757">
    <property type="term" value="F:glycosyltransferase activity"/>
    <property type="evidence" value="ECO:0007669"/>
    <property type="project" value="UniProtKB-ARBA"/>
</dbReference>
<evidence type="ECO:0000259" key="2">
    <source>
        <dbReference type="Pfam" id="PF13439"/>
    </source>
</evidence>
<evidence type="ECO:0000259" key="1">
    <source>
        <dbReference type="Pfam" id="PF00534"/>
    </source>
</evidence>
<comment type="caution">
    <text evidence="3">The sequence shown here is derived from an EMBL/GenBank/DDBJ whole genome shotgun (WGS) entry which is preliminary data.</text>
</comment>
<accession>A0A7X4XUK7</accession>
<feature type="domain" description="Glycosyl transferase family 1" evidence="1">
    <location>
        <begin position="185"/>
        <end position="321"/>
    </location>
</feature>
<dbReference type="SUPFAM" id="SSF53756">
    <property type="entry name" value="UDP-Glycosyltransferase/glycogen phosphorylase"/>
    <property type="match status" value="1"/>
</dbReference>
<sequence>MTRILHVFSTFAVGGPQIRFAQLANALSGQYRHTIVSLDGASQAMSRLAPDVQAEFLPMAELKAMSLPQRLHAIHRTLSHHQPDILMTYNWGAIEWAFCNRLLRLCRGIHWEDGFSPDEASRLYRRRNLFRRHALSGQTQVVVPSRTLMAIARQHWQIPDQRLHYFPNGIAMPEAIRKRPPSAVTTLITLASLRAEKNLHRLIDTFACHATHSRLLIGGDGPMLTELEAYIDSLSLTNSVRLAGRIEDIWGFLAQGDIFCLSSDTEQMPLSVLEAMAAALPVVATDVGDVKTIVAAENTPFVVPPAHYASAFRRILSEPRHWQAIGAANCHKARQHYSFQHMLENFTRLTAPLR</sequence>
<organism evidence="3 4">
    <name type="scientific">Photobacterium halotolerans</name>
    <dbReference type="NCBI Taxonomy" id="265726"/>
    <lineage>
        <taxon>Bacteria</taxon>
        <taxon>Pseudomonadati</taxon>
        <taxon>Pseudomonadota</taxon>
        <taxon>Gammaproteobacteria</taxon>
        <taxon>Vibrionales</taxon>
        <taxon>Vibrionaceae</taxon>
        <taxon>Photobacterium</taxon>
    </lineage>
</organism>
<evidence type="ECO:0000313" key="3">
    <source>
        <dbReference type="EMBL" id="NAW65281.1"/>
    </source>
</evidence>
<keyword evidence="3" id="KW-0808">Transferase</keyword>
<dbReference type="InterPro" id="IPR001296">
    <property type="entry name" value="Glyco_trans_1"/>
</dbReference>
<dbReference type="EMBL" id="WXWW01000134">
    <property type="protein sequence ID" value="NAW65281.1"/>
    <property type="molecule type" value="Genomic_DNA"/>
</dbReference>
<dbReference type="CDD" id="cd03801">
    <property type="entry name" value="GT4_PimA-like"/>
    <property type="match status" value="1"/>
</dbReference>
<evidence type="ECO:0000313" key="4">
    <source>
        <dbReference type="Proteomes" id="UP000465712"/>
    </source>
</evidence>
<dbReference type="RefSeq" id="WP_161444267.1">
    <property type="nucleotide sequence ID" value="NZ_WXWU01000013.1"/>
</dbReference>
<name>A0A7X4XUK7_9GAMM</name>
<dbReference type="PANTHER" id="PTHR12526">
    <property type="entry name" value="GLYCOSYLTRANSFERASE"/>
    <property type="match status" value="1"/>
</dbReference>
<reference evidence="3 4" key="1">
    <citation type="submission" date="2017-05" db="EMBL/GenBank/DDBJ databases">
        <title>High clonality and local adaptation shapes Vibrionaceae linages within an endangered oasis.</title>
        <authorList>
            <person name="Vazquez-Rosas-Landa M."/>
        </authorList>
    </citation>
    <scope>NUCLEOTIDE SEQUENCE [LARGE SCALE GENOMIC DNA]</scope>
    <source>
        <strain evidence="3 4">P46_P4S1P180</strain>
    </source>
</reference>
<dbReference type="Pfam" id="PF13439">
    <property type="entry name" value="Glyco_transf_4"/>
    <property type="match status" value="1"/>
</dbReference>
<dbReference type="InterPro" id="IPR028098">
    <property type="entry name" value="Glyco_trans_4-like_N"/>
</dbReference>
<gene>
    <name evidence="3" type="ORF">CAG72_08635</name>
</gene>
<dbReference type="Pfam" id="PF00534">
    <property type="entry name" value="Glycos_transf_1"/>
    <property type="match status" value="1"/>
</dbReference>
<protein>
    <submittedName>
        <fullName evidence="3">Glycosyltransferase</fullName>
    </submittedName>
</protein>
<dbReference type="Gene3D" id="3.40.50.2000">
    <property type="entry name" value="Glycogen Phosphorylase B"/>
    <property type="match status" value="2"/>
</dbReference>
<feature type="domain" description="Glycosyltransferase subfamily 4-like N-terminal" evidence="2">
    <location>
        <begin position="13"/>
        <end position="170"/>
    </location>
</feature>
<dbReference type="Proteomes" id="UP000465712">
    <property type="component" value="Unassembled WGS sequence"/>
</dbReference>
<dbReference type="AlphaFoldDB" id="A0A7X4XUK7"/>